<feature type="region of interest" description="Disordered" evidence="6">
    <location>
        <begin position="59"/>
        <end position="146"/>
    </location>
</feature>
<keyword evidence="4" id="KW-1015">Disulfide bond</keyword>
<dbReference type="SUPFAM" id="SSF57625">
    <property type="entry name" value="Invertebrate chitin-binding proteins"/>
    <property type="match status" value="1"/>
</dbReference>
<proteinExistence type="predicted"/>
<dbReference type="GO" id="GO:0005576">
    <property type="term" value="C:extracellular region"/>
    <property type="evidence" value="ECO:0007669"/>
    <property type="project" value="InterPro"/>
</dbReference>
<protein>
    <recommendedName>
        <fullName evidence="7">Chitin-binding type-2 domain-containing protein</fullName>
    </recommendedName>
</protein>
<feature type="domain" description="Chitin-binding type-2" evidence="7">
    <location>
        <begin position="18"/>
        <end position="58"/>
    </location>
</feature>
<dbReference type="AlphaFoldDB" id="A0A0P4VSD4"/>
<reference evidence="8" key="1">
    <citation type="submission" date="2015-09" db="EMBL/GenBank/DDBJ databases">
        <title>Scylla olivacea transcriptome.</title>
        <authorList>
            <person name="Ikhwanuddin M."/>
        </authorList>
    </citation>
    <scope>NUCLEOTIDE SEQUENCE</scope>
</reference>
<dbReference type="PANTHER" id="PTHR23301">
    <property type="entry name" value="CHITIN BINDING PERITROPHIN-A"/>
    <property type="match status" value="1"/>
</dbReference>
<dbReference type="PROSITE" id="PS50940">
    <property type="entry name" value="CHIT_BIND_II"/>
    <property type="match status" value="1"/>
</dbReference>
<dbReference type="PANTHER" id="PTHR23301:SF0">
    <property type="entry name" value="CHITIN-BINDING TYPE-2 DOMAIN-CONTAINING PROTEIN-RELATED"/>
    <property type="match status" value="1"/>
</dbReference>
<dbReference type="GO" id="GO:0008061">
    <property type="term" value="F:chitin binding"/>
    <property type="evidence" value="ECO:0007669"/>
    <property type="project" value="UniProtKB-KW"/>
</dbReference>
<dbReference type="InterPro" id="IPR036508">
    <property type="entry name" value="Chitin-bd_dom_sf"/>
</dbReference>
<dbReference type="Pfam" id="PF01607">
    <property type="entry name" value="CBM_14"/>
    <property type="match status" value="1"/>
</dbReference>
<evidence type="ECO:0000256" key="2">
    <source>
        <dbReference type="ARBA" id="ARBA00022729"/>
    </source>
</evidence>
<organism evidence="8">
    <name type="scientific">Scylla olivacea</name>
    <name type="common">Orange mud crab</name>
    <name type="synonym">Cancer olivacea</name>
    <dbReference type="NCBI Taxonomy" id="85551"/>
    <lineage>
        <taxon>Eukaryota</taxon>
        <taxon>Metazoa</taxon>
        <taxon>Ecdysozoa</taxon>
        <taxon>Arthropoda</taxon>
        <taxon>Crustacea</taxon>
        <taxon>Multicrustacea</taxon>
        <taxon>Malacostraca</taxon>
        <taxon>Eumalacostraca</taxon>
        <taxon>Eucarida</taxon>
        <taxon>Decapoda</taxon>
        <taxon>Pleocyemata</taxon>
        <taxon>Brachyura</taxon>
        <taxon>Eubrachyura</taxon>
        <taxon>Portunoidea</taxon>
        <taxon>Portunidae</taxon>
        <taxon>Portuninae</taxon>
        <taxon>Scylla</taxon>
    </lineage>
</organism>
<evidence type="ECO:0000259" key="7">
    <source>
        <dbReference type="PROSITE" id="PS50940"/>
    </source>
</evidence>
<keyword evidence="3" id="KW-0677">Repeat</keyword>
<evidence type="ECO:0000256" key="1">
    <source>
        <dbReference type="ARBA" id="ARBA00022669"/>
    </source>
</evidence>
<evidence type="ECO:0000256" key="6">
    <source>
        <dbReference type="SAM" id="MobiDB-lite"/>
    </source>
</evidence>
<evidence type="ECO:0000256" key="3">
    <source>
        <dbReference type="ARBA" id="ARBA00022737"/>
    </source>
</evidence>
<dbReference type="EMBL" id="GDRN01101522">
    <property type="protein sequence ID" value="JAI58357.1"/>
    <property type="molecule type" value="Transcribed_RNA"/>
</dbReference>
<dbReference type="Gene3D" id="2.170.140.10">
    <property type="entry name" value="Chitin binding domain"/>
    <property type="match status" value="1"/>
</dbReference>
<keyword evidence="2" id="KW-0732">Signal</keyword>
<keyword evidence="1" id="KW-0147">Chitin-binding</keyword>
<dbReference type="SMART" id="SM00494">
    <property type="entry name" value="ChtBD2"/>
    <property type="match status" value="1"/>
</dbReference>
<keyword evidence="5" id="KW-0325">Glycoprotein</keyword>
<evidence type="ECO:0000256" key="4">
    <source>
        <dbReference type="ARBA" id="ARBA00023157"/>
    </source>
</evidence>
<evidence type="ECO:0000313" key="8">
    <source>
        <dbReference type="EMBL" id="JAI58357.1"/>
    </source>
</evidence>
<feature type="compositionally biased region" description="Gly residues" evidence="6">
    <location>
        <begin position="134"/>
        <end position="144"/>
    </location>
</feature>
<accession>A0A0P4VSD4</accession>
<evidence type="ECO:0000256" key="5">
    <source>
        <dbReference type="ARBA" id="ARBA00023180"/>
    </source>
</evidence>
<dbReference type="InterPro" id="IPR002557">
    <property type="entry name" value="Chitin-bd_dom"/>
</dbReference>
<dbReference type="InterPro" id="IPR051940">
    <property type="entry name" value="Chitin_bind-dev_reg"/>
</dbReference>
<sequence>MFPPEAVFQHNQGLLLQDCAKYVTCSWGRGVVMTCAAGTLFNPESSRCDFSSAVTCYSPPPPPAPASRPQFIPPGQGIPPGHRRDPPGRGGSRGNSGAWGRNANVEGIVDITVGRGRPPKQGGSPPGQRISPPGQGGSHPGKGRGLITSLAGTVSVLYFF</sequence>
<name>A0A0P4VSD4_SCYOL</name>